<dbReference type="PANTHER" id="PTHR43214">
    <property type="entry name" value="TWO-COMPONENT RESPONSE REGULATOR"/>
    <property type="match status" value="1"/>
</dbReference>
<dbReference type="InterPro" id="IPR039420">
    <property type="entry name" value="WalR-like"/>
</dbReference>
<evidence type="ECO:0000259" key="4">
    <source>
        <dbReference type="PROSITE" id="PS50043"/>
    </source>
</evidence>
<dbReference type="Proteomes" id="UP000198984">
    <property type="component" value="Unassembled WGS sequence"/>
</dbReference>
<dbReference type="Pfam" id="PF00196">
    <property type="entry name" value="GerE"/>
    <property type="match status" value="1"/>
</dbReference>
<reference evidence="6 7" key="1">
    <citation type="submission" date="2016-10" db="EMBL/GenBank/DDBJ databases">
        <authorList>
            <person name="de Groot N.N."/>
        </authorList>
    </citation>
    <scope>NUCLEOTIDE SEQUENCE [LARGE SCALE GENOMIC DNA]</scope>
    <source>
        <strain evidence="6 7">DSM 21039</strain>
    </source>
</reference>
<dbReference type="RefSeq" id="WP_089919154.1">
    <property type="nucleotide sequence ID" value="NZ_FOBB01000009.1"/>
</dbReference>
<dbReference type="GO" id="GO:0000160">
    <property type="term" value="P:phosphorelay signal transduction system"/>
    <property type="evidence" value="ECO:0007669"/>
    <property type="project" value="InterPro"/>
</dbReference>
<keyword evidence="1 3" id="KW-0597">Phosphoprotein</keyword>
<evidence type="ECO:0000256" key="3">
    <source>
        <dbReference type="PROSITE-ProRule" id="PRU00169"/>
    </source>
</evidence>
<dbReference type="OrthoDB" id="9797341at2"/>
<gene>
    <name evidence="6" type="ORF">SAMN04488505_10975</name>
</gene>
<dbReference type="Gene3D" id="3.40.50.2300">
    <property type="match status" value="1"/>
</dbReference>
<dbReference type="CDD" id="cd06170">
    <property type="entry name" value="LuxR_C_like"/>
    <property type="match status" value="1"/>
</dbReference>
<evidence type="ECO:0000259" key="5">
    <source>
        <dbReference type="PROSITE" id="PS50110"/>
    </source>
</evidence>
<dbReference type="Pfam" id="PF00072">
    <property type="entry name" value="Response_reg"/>
    <property type="match status" value="1"/>
</dbReference>
<dbReference type="STRING" id="573321.SAMN04488505_10975"/>
<accession>A0A1H8F019</accession>
<dbReference type="InterPro" id="IPR001789">
    <property type="entry name" value="Sig_transdc_resp-reg_receiver"/>
</dbReference>
<dbReference type="CDD" id="cd17535">
    <property type="entry name" value="REC_NarL-like"/>
    <property type="match status" value="1"/>
</dbReference>
<dbReference type="EMBL" id="FOBB01000009">
    <property type="protein sequence ID" value="SEN24986.1"/>
    <property type="molecule type" value="Genomic_DNA"/>
</dbReference>
<keyword evidence="2" id="KW-0238">DNA-binding</keyword>
<feature type="domain" description="HTH luxR-type" evidence="4">
    <location>
        <begin position="140"/>
        <end position="205"/>
    </location>
</feature>
<dbReference type="InterPro" id="IPR058245">
    <property type="entry name" value="NreC/VraR/RcsB-like_REC"/>
</dbReference>
<sequence length="208" mass="23098">MVRVFIVDDHPLVLEGLRFLLGSEKDIQLTGHAPNGQACLDYFTENKADVILMDIGLPDMSGIDLCGMIKTKYPQVMVLALSSFNDGHHVKQMMDKGASGYVIKNADKEVLLEAISEVNKGKTYLCFEAGHAARKEDDNTLNKLPPLTRREKEVLQLIAEGYTNPEIAEKLFVSASTVDTHRKSLLAKLDVKNTAVLIRFALENKLVK</sequence>
<dbReference type="GO" id="GO:0006355">
    <property type="term" value="P:regulation of DNA-templated transcription"/>
    <property type="evidence" value="ECO:0007669"/>
    <property type="project" value="InterPro"/>
</dbReference>
<dbReference type="InterPro" id="IPR011006">
    <property type="entry name" value="CheY-like_superfamily"/>
</dbReference>
<dbReference type="SUPFAM" id="SSF52172">
    <property type="entry name" value="CheY-like"/>
    <property type="match status" value="1"/>
</dbReference>
<dbReference type="PANTHER" id="PTHR43214:SF43">
    <property type="entry name" value="TWO-COMPONENT RESPONSE REGULATOR"/>
    <property type="match status" value="1"/>
</dbReference>
<feature type="modified residue" description="4-aspartylphosphate" evidence="3">
    <location>
        <position position="54"/>
    </location>
</feature>
<feature type="domain" description="Response regulatory" evidence="5">
    <location>
        <begin position="3"/>
        <end position="119"/>
    </location>
</feature>
<protein>
    <submittedName>
        <fullName evidence="6">Two component transcriptional regulator, LuxR family</fullName>
    </submittedName>
</protein>
<evidence type="ECO:0000313" key="7">
    <source>
        <dbReference type="Proteomes" id="UP000198984"/>
    </source>
</evidence>
<evidence type="ECO:0000256" key="1">
    <source>
        <dbReference type="ARBA" id="ARBA00022553"/>
    </source>
</evidence>
<dbReference type="PROSITE" id="PS50110">
    <property type="entry name" value="RESPONSE_REGULATORY"/>
    <property type="match status" value="1"/>
</dbReference>
<proteinExistence type="predicted"/>
<dbReference type="SMART" id="SM00448">
    <property type="entry name" value="REC"/>
    <property type="match status" value="1"/>
</dbReference>
<dbReference type="PROSITE" id="PS50043">
    <property type="entry name" value="HTH_LUXR_2"/>
    <property type="match status" value="1"/>
</dbReference>
<dbReference type="InterPro" id="IPR016032">
    <property type="entry name" value="Sig_transdc_resp-reg_C-effctor"/>
</dbReference>
<evidence type="ECO:0000256" key="2">
    <source>
        <dbReference type="ARBA" id="ARBA00023125"/>
    </source>
</evidence>
<organism evidence="6 7">
    <name type="scientific">Chitinophaga rupis</name>
    <dbReference type="NCBI Taxonomy" id="573321"/>
    <lineage>
        <taxon>Bacteria</taxon>
        <taxon>Pseudomonadati</taxon>
        <taxon>Bacteroidota</taxon>
        <taxon>Chitinophagia</taxon>
        <taxon>Chitinophagales</taxon>
        <taxon>Chitinophagaceae</taxon>
        <taxon>Chitinophaga</taxon>
    </lineage>
</organism>
<dbReference type="SMART" id="SM00421">
    <property type="entry name" value="HTH_LUXR"/>
    <property type="match status" value="1"/>
</dbReference>
<keyword evidence="7" id="KW-1185">Reference proteome</keyword>
<dbReference type="AlphaFoldDB" id="A0A1H8F019"/>
<dbReference type="SUPFAM" id="SSF46894">
    <property type="entry name" value="C-terminal effector domain of the bipartite response regulators"/>
    <property type="match status" value="1"/>
</dbReference>
<evidence type="ECO:0000313" key="6">
    <source>
        <dbReference type="EMBL" id="SEN24986.1"/>
    </source>
</evidence>
<dbReference type="InterPro" id="IPR000792">
    <property type="entry name" value="Tscrpt_reg_LuxR_C"/>
</dbReference>
<dbReference type="PRINTS" id="PR00038">
    <property type="entry name" value="HTHLUXR"/>
</dbReference>
<dbReference type="PROSITE" id="PS00622">
    <property type="entry name" value="HTH_LUXR_1"/>
    <property type="match status" value="1"/>
</dbReference>
<name>A0A1H8F019_9BACT</name>
<dbReference type="GO" id="GO:0003677">
    <property type="term" value="F:DNA binding"/>
    <property type="evidence" value="ECO:0007669"/>
    <property type="project" value="UniProtKB-KW"/>
</dbReference>